<feature type="region of interest" description="Disordered" evidence="1">
    <location>
        <begin position="32"/>
        <end position="53"/>
    </location>
</feature>
<feature type="compositionally biased region" description="Polar residues" evidence="1">
    <location>
        <begin position="77"/>
        <end position="87"/>
    </location>
</feature>
<comment type="caution">
    <text evidence="3">The sequence shown here is derived from an EMBL/GenBank/DDBJ whole genome shotgun (WGS) entry which is preliminary data.</text>
</comment>
<evidence type="ECO:0000313" key="4">
    <source>
        <dbReference type="Proteomes" id="UP000298179"/>
    </source>
</evidence>
<feature type="chain" id="PRO_5021346458" evidence="2">
    <location>
        <begin position="23"/>
        <end position="140"/>
    </location>
</feature>
<protein>
    <submittedName>
        <fullName evidence="3">Uncharacterized protein</fullName>
    </submittedName>
</protein>
<sequence length="140" mass="13372">MRITNFSALAAAIALLAGAALAGGAAAQTVGAGSSSTIGSGVQSGNNASPDATQLRATEGNSAIDSSNVDALARSGNLGTSATTSLSMGDGLSGPNDTTPYSTQQGQAPRLPSPRVGIDLGSIRSGLEAAPSATPDAAGD</sequence>
<keyword evidence="2" id="KW-0732">Signal</keyword>
<dbReference type="Proteomes" id="UP000298179">
    <property type="component" value="Unassembled WGS sequence"/>
</dbReference>
<reference evidence="3 4" key="1">
    <citation type="submission" date="2019-03" db="EMBL/GenBank/DDBJ databases">
        <title>Jiella endophytica sp. nov., a novel endophytic bacterium isolated from root of Ficus microcarpa Linn. f.</title>
        <authorList>
            <person name="Tuo L."/>
        </authorList>
    </citation>
    <scope>NUCLEOTIDE SEQUENCE [LARGE SCALE GENOMIC DNA]</scope>
    <source>
        <strain evidence="3 4">CBS5Q-3</strain>
    </source>
</reference>
<dbReference type="AlphaFoldDB" id="A0A4Y8RAP8"/>
<feature type="region of interest" description="Disordered" evidence="1">
    <location>
        <begin position="74"/>
        <end position="140"/>
    </location>
</feature>
<dbReference type="OrthoDB" id="7909137at2"/>
<proteinExistence type="predicted"/>
<evidence type="ECO:0000256" key="1">
    <source>
        <dbReference type="SAM" id="MobiDB-lite"/>
    </source>
</evidence>
<keyword evidence="4" id="KW-1185">Reference proteome</keyword>
<accession>A0A4Y8RAP8</accession>
<gene>
    <name evidence="3" type="ORF">E3C22_21250</name>
</gene>
<feature type="signal peptide" evidence="2">
    <location>
        <begin position="1"/>
        <end position="22"/>
    </location>
</feature>
<evidence type="ECO:0000313" key="3">
    <source>
        <dbReference type="EMBL" id="TFF18750.1"/>
    </source>
</evidence>
<evidence type="ECO:0000256" key="2">
    <source>
        <dbReference type="SAM" id="SignalP"/>
    </source>
</evidence>
<feature type="compositionally biased region" description="Polar residues" evidence="1">
    <location>
        <begin position="95"/>
        <end position="107"/>
    </location>
</feature>
<dbReference type="EMBL" id="SOZD01000008">
    <property type="protein sequence ID" value="TFF18750.1"/>
    <property type="molecule type" value="Genomic_DNA"/>
</dbReference>
<name>A0A4Y8RAP8_9HYPH</name>
<organism evidence="3 4">
    <name type="scientific">Jiella endophytica</name>
    <dbReference type="NCBI Taxonomy" id="2558362"/>
    <lineage>
        <taxon>Bacteria</taxon>
        <taxon>Pseudomonadati</taxon>
        <taxon>Pseudomonadota</taxon>
        <taxon>Alphaproteobacteria</taxon>
        <taxon>Hyphomicrobiales</taxon>
        <taxon>Aurantimonadaceae</taxon>
        <taxon>Jiella</taxon>
    </lineage>
</organism>
<dbReference type="RefSeq" id="WP_134763890.1">
    <property type="nucleotide sequence ID" value="NZ_SOZD01000008.1"/>
</dbReference>